<keyword evidence="7" id="KW-0732">Signal</keyword>
<evidence type="ECO:0000256" key="1">
    <source>
        <dbReference type="ARBA" id="ARBA00022598"/>
    </source>
</evidence>
<evidence type="ECO:0000256" key="7">
    <source>
        <dbReference type="SAM" id="SignalP"/>
    </source>
</evidence>
<dbReference type="VEuPathDB" id="FungiDB:PYU1_G014169"/>
<dbReference type="STRING" id="431595.K3XAF0"/>
<feature type="signal peptide" evidence="7">
    <location>
        <begin position="1"/>
        <end position="16"/>
    </location>
</feature>
<keyword evidence="6" id="KW-1133">Transmembrane helix</keyword>
<evidence type="ECO:0000256" key="2">
    <source>
        <dbReference type="ARBA" id="ARBA00022741"/>
    </source>
</evidence>
<comment type="catalytic activity">
    <reaction evidence="5">
        <text>L-glutamyl-[protein] + L-glutamate + ATP = gamma-L-glutamyl-L-glutamyl-[protein] + ADP + phosphate + H(+)</text>
        <dbReference type="Rhea" id="RHEA:60144"/>
        <dbReference type="Rhea" id="RHEA-COMP:10208"/>
        <dbReference type="Rhea" id="RHEA-COMP:15517"/>
        <dbReference type="ChEBI" id="CHEBI:15378"/>
        <dbReference type="ChEBI" id="CHEBI:29973"/>
        <dbReference type="ChEBI" id="CHEBI:29985"/>
        <dbReference type="ChEBI" id="CHEBI:30616"/>
        <dbReference type="ChEBI" id="CHEBI:43474"/>
        <dbReference type="ChEBI" id="CHEBI:143622"/>
        <dbReference type="ChEBI" id="CHEBI:456216"/>
    </reaction>
    <physiologicalReaction direction="left-to-right" evidence="5">
        <dbReference type="Rhea" id="RHEA:60145"/>
    </physiologicalReaction>
</comment>
<dbReference type="Pfam" id="PF03133">
    <property type="entry name" value="TTL"/>
    <property type="match status" value="1"/>
</dbReference>
<protein>
    <recommendedName>
        <fullName evidence="4">Tubulin--tyrosine ligase-like protein 5</fullName>
    </recommendedName>
</protein>
<dbReference type="AlphaFoldDB" id="K3XAF0"/>
<dbReference type="OMA" id="PHDGKAM"/>
<dbReference type="Gene3D" id="2.10.25.10">
    <property type="entry name" value="Laminin"/>
    <property type="match status" value="1"/>
</dbReference>
<reference evidence="9" key="1">
    <citation type="journal article" date="2010" name="Genome Biol.">
        <title>Genome sequence of the necrotrophic plant pathogen Pythium ultimum reveals original pathogenicity mechanisms and effector repertoire.</title>
        <authorList>
            <person name="Levesque C.A."/>
            <person name="Brouwer H."/>
            <person name="Cano L."/>
            <person name="Hamilton J.P."/>
            <person name="Holt C."/>
            <person name="Huitema E."/>
            <person name="Raffaele S."/>
            <person name="Robideau G.P."/>
            <person name="Thines M."/>
            <person name="Win J."/>
            <person name="Zerillo M.M."/>
            <person name="Beakes G.W."/>
            <person name="Boore J.L."/>
            <person name="Busam D."/>
            <person name="Dumas B."/>
            <person name="Ferriera S."/>
            <person name="Fuerstenberg S.I."/>
            <person name="Gachon C.M."/>
            <person name="Gaulin E."/>
            <person name="Govers F."/>
            <person name="Grenville-Briggs L."/>
            <person name="Horner N."/>
            <person name="Hostetler J."/>
            <person name="Jiang R.H."/>
            <person name="Johnson J."/>
            <person name="Krajaejun T."/>
            <person name="Lin H."/>
            <person name="Meijer H.J."/>
            <person name="Moore B."/>
            <person name="Morris P."/>
            <person name="Phuntmart V."/>
            <person name="Puiu D."/>
            <person name="Shetty J."/>
            <person name="Stajich J.E."/>
            <person name="Tripathy S."/>
            <person name="Wawra S."/>
            <person name="van West P."/>
            <person name="Whitty B.R."/>
            <person name="Coutinho P.M."/>
            <person name="Henrissat B."/>
            <person name="Martin F."/>
            <person name="Thomas P.D."/>
            <person name="Tyler B.M."/>
            <person name="De Vries R.P."/>
            <person name="Kamoun S."/>
            <person name="Yandell M."/>
            <person name="Tisserat N."/>
            <person name="Buell C.R."/>
        </authorList>
    </citation>
    <scope>NUCLEOTIDE SEQUENCE</scope>
    <source>
        <strain evidence="9">DAOM:BR144</strain>
    </source>
</reference>
<evidence type="ECO:0000256" key="4">
    <source>
        <dbReference type="ARBA" id="ARBA00041448"/>
    </source>
</evidence>
<sequence length="681" mass="78419">MRSLLLLAAGAIAVLADVPRKIHAQHAPQHTAAHYFLPEEPRHQHQVLLDQLELLGIKRFVPPKSQDANEANQDPFFLWSFLPKTSTEVDLVWSISSSPPYDQLSFSKTYRPKLNHLPGAEALTSSDMLYKHIKRNKKKLGQFYFNFFPDHYVLPRDEVKMAKAFPAILKKVEFEMKRERDWYIYQRFLVRELPINGDESAFTPGSVIINENDLKAKLENEFKGKQVEVASYVEPYLLDGHKFKVGFYVAVTSIDPLRVYVFNHASIKIAKILYPDDVKVTTDNRAYTYDEYLPPWDFPELQNDFHEFPSSEREGSNAWQIVKRYMMMHGLDTYRLQSEINDAIIRTVVSNRGHFQQEIGKLKRSHTAEDEEDELTDLSDNFFDLWKFDFEIEDTGKPWLIKVHSNPSLTPEKSIFGTDEAIKKRMVFDLLNLIGVHPQAKLPFDKFFRPSDSAFCAKQCADKTRTWDTACWSCPGWFPPYVARRLFDSMNEYARRGRFNLLFPDLEKDHSKFMDMSLSEHDIAFDRYLKSLSSGYAETHDDPLSDRKVTCVYREHCSNNGDCVNGVCKCDETYEGTTCYIPKDMEREKALLAQAAAAEKARAGETWKERVGHLWNRSPEPATARAANANAAAVPHPSTEMEMFSASKLLFALLVLAGFLFGGYRVFLMLNTPGMHDRKSN</sequence>
<keyword evidence="1" id="KW-0436">Ligase</keyword>
<organism evidence="8 9">
    <name type="scientific">Globisporangium ultimum (strain ATCC 200006 / CBS 805.95 / DAOM BR144)</name>
    <name type="common">Pythium ultimum</name>
    <dbReference type="NCBI Taxonomy" id="431595"/>
    <lineage>
        <taxon>Eukaryota</taxon>
        <taxon>Sar</taxon>
        <taxon>Stramenopiles</taxon>
        <taxon>Oomycota</taxon>
        <taxon>Peronosporomycetes</taxon>
        <taxon>Pythiales</taxon>
        <taxon>Pythiaceae</taxon>
        <taxon>Globisporangium</taxon>
    </lineage>
</organism>
<dbReference type="eggNOG" id="KOG2157">
    <property type="taxonomic scope" value="Eukaryota"/>
</dbReference>
<dbReference type="PANTHER" id="PTHR12241">
    <property type="entry name" value="TUBULIN POLYGLUTAMYLASE"/>
    <property type="match status" value="1"/>
</dbReference>
<evidence type="ECO:0000256" key="3">
    <source>
        <dbReference type="ARBA" id="ARBA00022840"/>
    </source>
</evidence>
<dbReference type="InParanoid" id="K3XAF0"/>
<dbReference type="Proteomes" id="UP000019132">
    <property type="component" value="Unassembled WGS sequence"/>
</dbReference>
<dbReference type="CDD" id="cd00054">
    <property type="entry name" value="EGF_CA"/>
    <property type="match status" value="1"/>
</dbReference>
<dbReference type="GO" id="GO:0070740">
    <property type="term" value="F:tubulin-glutamic acid ligase activity"/>
    <property type="evidence" value="ECO:0007669"/>
    <property type="project" value="TreeGrafter"/>
</dbReference>
<evidence type="ECO:0000313" key="9">
    <source>
        <dbReference type="Proteomes" id="UP000019132"/>
    </source>
</evidence>
<dbReference type="EnsemblProtists" id="PYU1_T014199">
    <property type="protein sequence ID" value="PYU1_T014199"/>
    <property type="gene ID" value="PYU1_G014169"/>
</dbReference>
<dbReference type="GO" id="GO:0000226">
    <property type="term" value="P:microtubule cytoskeleton organization"/>
    <property type="evidence" value="ECO:0007669"/>
    <property type="project" value="TreeGrafter"/>
</dbReference>
<reference evidence="8" key="3">
    <citation type="submission" date="2015-02" db="UniProtKB">
        <authorList>
            <consortium name="EnsemblProtists"/>
        </authorList>
    </citation>
    <scope>IDENTIFICATION</scope>
    <source>
        <strain evidence="8">DAOM BR144</strain>
    </source>
</reference>
<dbReference type="GO" id="GO:0036064">
    <property type="term" value="C:ciliary basal body"/>
    <property type="evidence" value="ECO:0007669"/>
    <property type="project" value="TreeGrafter"/>
</dbReference>
<dbReference type="Gene3D" id="3.30.470.20">
    <property type="entry name" value="ATP-grasp fold, B domain"/>
    <property type="match status" value="1"/>
</dbReference>
<feature type="chain" id="PRO_5003872096" description="Tubulin--tyrosine ligase-like protein 5" evidence="7">
    <location>
        <begin position="17"/>
        <end position="681"/>
    </location>
</feature>
<keyword evidence="9" id="KW-1185">Reference proteome</keyword>
<dbReference type="EMBL" id="ADOS01001529">
    <property type="status" value="NOT_ANNOTATED_CDS"/>
    <property type="molecule type" value="Genomic_DNA"/>
</dbReference>
<dbReference type="PROSITE" id="PS51221">
    <property type="entry name" value="TTL"/>
    <property type="match status" value="1"/>
</dbReference>
<dbReference type="GO" id="GO:0015631">
    <property type="term" value="F:tubulin binding"/>
    <property type="evidence" value="ECO:0007669"/>
    <property type="project" value="TreeGrafter"/>
</dbReference>
<keyword evidence="6" id="KW-0472">Membrane</keyword>
<dbReference type="InterPro" id="IPR004344">
    <property type="entry name" value="TTL/TTLL_fam"/>
</dbReference>
<accession>K3XAF0</accession>
<evidence type="ECO:0000256" key="6">
    <source>
        <dbReference type="SAM" id="Phobius"/>
    </source>
</evidence>
<dbReference type="HOGENOM" id="CLU_400902_0_0_1"/>
<name>K3XAF0_GLOUD</name>
<dbReference type="GO" id="GO:0005524">
    <property type="term" value="F:ATP binding"/>
    <property type="evidence" value="ECO:0007669"/>
    <property type="project" value="UniProtKB-KW"/>
</dbReference>
<reference evidence="9" key="2">
    <citation type="submission" date="2010-04" db="EMBL/GenBank/DDBJ databases">
        <authorList>
            <person name="Buell R."/>
            <person name="Hamilton J."/>
            <person name="Hostetler J."/>
        </authorList>
    </citation>
    <scope>NUCLEOTIDE SEQUENCE [LARGE SCALE GENOMIC DNA]</scope>
    <source>
        <strain evidence="9">DAOM:BR144</strain>
    </source>
</reference>
<keyword evidence="3" id="KW-0067">ATP-binding</keyword>
<evidence type="ECO:0000256" key="5">
    <source>
        <dbReference type="ARBA" id="ARBA00049274"/>
    </source>
</evidence>
<keyword evidence="6" id="KW-0812">Transmembrane</keyword>
<evidence type="ECO:0000313" key="8">
    <source>
        <dbReference type="EnsemblProtists" id="PYU1_T014199"/>
    </source>
</evidence>
<proteinExistence type="predicted"/>
<feature type="transmembrane region" description="Helical" evidence="6">
    <location>
        <begin position="649"/>
        <end position="670"/>
    </location>
</feature>
<keyword evidence="2" id="KW-0547">Nucleotide-binding</keyword>
<dbReference type="PANTHER" id="PTHR12241:SF145">
    <property type="entry name" value="TUBULIN POLYGLUTAMYLASE TTLL5"/>
    <property type="match status" value="1"/>
</dbReference>